<reference evidence="2" key="1">
    <citation type="submission" date="2021-11" db="EMBL/GenBank/DDBJ databases">
        <authorList>
            <person name="Schell T."/>
        </authorList>
    </citation>
    <scope>NUCLEOTIDE SEQUENCE</scope>
    <source>
        <strain evidence="2">M5</strain>
    </source>
</reference>
<dbReference type="AlphaFoldDB" id="A0A8J2W1X1"/>
<dbReference type="Pfam" id="PF14214">
    <property type="entry name" value="Helitron_like_N"/>
    <property type="match status" value="1"/>
</dbReference>
<evidence type="ECO:0000259" key="1">
    <source>
        <dbReference type="Pfam" id="PF14214"/>
    </source>
</evidence>
<accession>A0A8J2W1X1</accession>
<dbReference type="OrthoDB" id="6398313at2759"/>
<name>A0A8J2W1X1_9CRUS</name>
<dbReference type="Proteomes" id="UP000789390">
    <property type="component" value="Unassembled WGS sequence"/>
</dbReference>
<keyword evidence="3" id="KW-1185">Reference proteome</keyword>
<comment type="caution">
    <text evidence="2">The sequence shown here is derived from an EMBL/GenBank/DDBJ whole genome shotgun (WGS) entry which is preliminary data.</text>
</comment>
<protein>
    <recommendedName>
        <fullName evidence="1">Helitron helicase-like domain-containing protein</fullName>
    </recommendedName>
</protein>
<gene>
    <name evidence="2" type="ORF">DGAL_LOCUS3937</name>
</gene>
<proteinExistence type="predicted"/>
<evidence type="ECO:0000313" key="2">
    <source>
        <dbReference type="EMBL" id="CAH0101600.1"/>
    </source>
</evidence>
<sequence>MIDQLVTPSAATDVTENLSDFSINNEINNSEAVSESENLVRIPLPASFVNRPPSIPIGHGNSATVAFRGLIASLTGESNESLHSEYCNTSPQKSVALQINRDSSPFNEFDCNDLLLYSTFPFLFLLGRGLKTTGSLSTKTTRHILLQSSTVFSSCFRFIFLLFDQLQRHAASRIVASRVKSDPKSFAAFASWIADPNFLSELKLAVANPLANSSVKLLKKITPHVDSCTAKIPYSTDQRKASMINLYSMVYYYGMPSIFFTFAPDDINGLLNLRMSMSQKDNITFPATGGAGLAEAILGNAPNYYNVPIDQKSLRVLLANGPVGAAECFRLLTDAIFGILLGTPTEASMKRNSPLFKKKAGIFGVPIATFGCTEEQARGSLHMHALFWGGLPPHLLQTAGGVPLLCSAVAKALDSMVCAQLDPITHVENLISKFSTEKKTFRPSLVSVHHPILQPELFSLDVQRAVAETNIHSHGQTCRNNYISIFQFKIFSKISSIVYFQTSLQLGDFIVEEVGHKPYVIKHVVVKLYLLI</sequence>
<feature type="domain" description="Helitron helicase-like" evidence="1">
    <location>
        <begin position="150"/>
        <end position="386"/>
    </location>
</feature>
<organism evidence="2 3">
    <name type="scientific">Daphnia galeata</name>
    <dbReference type="NCBI Taxonomy" id="27404"/>
    <lineage>
        <taxon>Eukaryota</taxon>
        <taxon>Metazoa</taxon>
        <taxon>Ecdysozoa</taxon>
        <taxon>Arthropoda</taxon>
        <taxon>Crustacea</taxon>
        <taxon>Branchiopoda</taxon>
        <taxon>Diplostraca</taxon>
        <taxon>Cladocera</taxon>
        <taxon>Anomopoda</taxon>
        <taxon>Daphniidae</taxon>
        <taxon>Daphnia</taxon>
    </lineage>
</organism>
<evidence type="ECO:0000313" key="3">
    <source>
        <dbReference type="Proteomes" id="UP000789390"/>
    </source>
</evidence>
<dbReference type="EMBL" id="CAKKLH010000061">
    <property type="protein sequence ID" value="CAH0101600.1"/>
    <property type="molecule type" value="Genomic_DNA"/>
</dbReference>
<dbReference type="InterPro" id="IPR025476">
    <property type="entry name" value="Helitron_helicase-like"/>
</dbReference>